<organism evidence="2 3">
    <name type="scientific">Cucurbita argyrosperma subsp. sororia</name>
    <dbReference type="NCBI Taxonomy" id="37648"/>
    <lineage>
        <taxon>Eukaryota</taxon>
        <taxon>Viridiplantae</taxon>
        <taxon>Streptophyta</taxon>
        <taxon>Embryophyta</taxon>
        <taxon>Tracheophyta</taxon>
        <taxon>Spermatophyta</taxon>
        <taxon>Magnoliopsida</taxon>
        <taxon>eudicotyledons</taxon>
        <taxon>Gunneridae</taxon>
        <taxon>Pentapetalae</taxon>
        <taxon>rosids</taxon>
        <taxon>fabids</taxon>
        <taxon>Cucurbitales</taxon>
        <taxon>Cucurbitaceae</taxon>
        <taxon>Cucurbiteae</taxon>
        <taxon>Cucurbita</taxon>
    </lineage>
</organism>
<feature type="non-terminal residue" evidence="2">
    <location>
        <position position="1"/>
    </location>
</feature>
<evidence type="ECO:0000313" key="2">
    <source>
        <dbReference type="EMBL" id="KAG6577487.1"/>
    </source>
</evidence>
<reference evidence="2 3" key="1">
    <citation type="journal article" date="2021" name="Hortic Res">
        <title>The domestication of Cucurbita argyrosperma as revealed by the genome of its wild relative.</title>
        <authorList>
            <person name="Barrera-Redondo J."/>
            <person name="Sanchez-de la Vega G."/>
            <person name="Aguirre-Liguori J.A."/>
            <person name="Castellanos-Morales G."/>
            <person name="Gutierrez-Guerrero Y.T."/>
            <person name="Aguirre-Dugua X."/>
            <person name="Aguirre-Planter E."/>
            <person name="Tenaillon M.I."/>
            <person name="Lira-Saade R."/>
            <person name="Eguiarte L.E."/>
        </authorList>
    </citation>
    <scope>NUCLEOTIDE SEQUENCE [LARGE SCALE GENOMIC DNA]</scope>
    <source>
        <strain evidence="2">JBR-2021</strain>
    </source>
</reference>
<sequence>MNIESFKPSSRAAKPSQDEPRLGAGHVQGTCGAKGAWVVTHVEAQTSGQRAVEEWLGRLIVGRTLLGWVEARCEWVHGPYPSLSVQPMDHIFSTRLLMILLWVVYDLSPTTPSSFNNAIYGDNDTTICYIHYHVEAFLKSKKLRHRQEIRR</sequence>
<dbReference type="Proteomes" id="UP000685013">
    <property type="component" value="Chromosome 16"/>
</dbReference>
<evidence type="ECO:0000256" key="1">
    <source>
        <dbReference type="SAM" id="MobiDB-lite"/>
    </source>
</evidence>
<protein>
    <submittedName>
        <fullName evidence="2">Uncharacterized protein</fullName>
    </submittedName>
</protein>
<proteinExistence type="predicted"/>
<comment type="caution">
    <text evidence="2">The sequence shown here is derived from an EMBL/GenBank/DDBJ whole genome shotgun (WGS) entry which is preliminary data.</text>
</comment>
<dbReference type="AlphaFoldDB" id="A0AAV6M8X0"/>
<gene>
    <name evidence="2" type="ORF">SDJN03_25061</name>
</gene>
<accession>A0AAV6M8X0</accession>
<feature type="region of interest" description="Disordered" evidence="1">
    <location>
        <begin position="1"/>
        <end position="25"/>
    </location>
</feature>
<keyword evidence="3" id="KW-1185">Reference proteome</keyword>
<evidence type="ECO:0000313" key="3">
    <source>
        <dbReference type="Proteomes" id="UP000685013"/>
    </source>
</evidence>
<name>A0AAV6M8X0_9ROSI</name>
<dbReference type="EMBL" id="JAGKQH010000016">
    <property type="protein sequence ID" value="KAG6577487.1"/>
    <property type="molecule type" value="Genomic_DNA"/>
</dbReference>